<dbReference type="Proteomes" id="UP001291623">
    <property type="component" value="Unassembled WGS sequence"/>
</dbReference>
<evidence type="ECO:0000256" key="1">
    <source>
        <dbReference type="SAM" id="MobiDB-lite"/>
    </source>
</evidence>
<feature type="region of interest" description="Disordered" evidence="1">
    <location>
        <begin position="230"/>
        <end position="256"/>
    </location>
</feature>
<name>A0AAE1R3M6_9SOLA</name>
<dbReference type="EMBL" id="JAVYJV010000020">
    <property type="protein sequence ID" value="KAK4344316.1"/>
    <property type="molecule type" value="Genomic_DNA"/>
</dbReference>
<comment type="caution">
    <text evidence="2">The sequence shown here is derived from an EMBL/GenBank/DDBJ whole genome shotgun (WGS) entry which is preliminary data.</text>
</comment>
<evidence type="ECO:0000313" key="2">
    <source>
        <dbReference type="EMBL" id="KAK4344316.1"/>
    </source>
</evidence>
<evidence type="ECO:0000313" key="3">
    <source>
        <dbReference type="Proteomes" id="UP001291623"/>
    </source>
</evidence>
<keyword evidence="3" id="KW-1185">Reference proteome</keyword>
<organism evidence="2 3">
    <name type="scientific">Anisodus tanguticus</name>
    <dbReference type="NCBI Taxonomy" id="243964"/>
    <lineage>
        <taxon>Eukaryota</taxon>
        <taxon>Viridiplantae</taxon>
        <taxon>Streptophyta</taxon>
        <taxon>Embryophyta</taxon>
        <taxon>Tracheophyta</taxon>
        <taxon>Spermatophyta</taxon>
        <taxon>Magnoliopsida</taxon>
        <taxon>eudicotyledons</taxon>
        <taxon>Gunneridae</taxon>
        <taxon>Pentapetalae</taxon>
        <taxon>asterids</taxon>
        <taxon>lamiids</taxon>
        <taxon>Solanales</taxon>
        <taxon>Solanaceae</taxon>
        <taxon>Solanoideae</taxon>
        <taxon>Hyoscyameae</taxon>
        <taxon>Anisodus</taxon>
    </lineage>
</organism>
<dbReference type="AlphaFoldDB" id="A0AAE1R3M6"/>
<gene>
    <name evidence="2" type="ORF">RND71_037410</name>
</gene>
<protein>
    <submittedName>
        <fullName evidence="2">Uncharacterized protein</fullName>
    </submittedName>
</protein>
<reference evidence="2" key="1">
    <citation type="submission" date="2023-12" db="EMBL/GenBank/DDBJ databases">
        <title>Genome assembly of Anisodus tanguticus.</title>
        <authorList>
            <person name="Wang Y.-J."/>
        </authorList>
    </citation>
    <scope>NUCLEOTIDE SEQUENCE</scope>
    <source>
        <strain evidence="2">KB-2021</strain>
        <tissue evidence="2">Leaf</tissue>
    </source>
</reference>
<proteinExistence type="predicted"/>
<accession>A0AAE1R3M6</accession>
<sequence length="256" mass="27430">MAKESICDYCRSQQGTPIASGVCESSGGVKSKTQSRLGCYHKSSTANTCTHKRNLMIFVSSADCIFRRYLLKQKLVAGLGDSMAVGLVAGLRDSSGAGGAGDSAGGSMGGVWVLDREHGAGLGGSIAAGGPDITVEGSSGVSDREQVAVGSTGFGHYVHLILIKIKDHFMKPYSSSLKPNAILGLDHVTLIFKSNERKENKRTQRVVGDRAWEESDNPILAKPLKMMNEDDKKLEKALSKSSQIRSRKEKKMNPQI</sequence>